<dbReference type="EMBL" id="FXTU01000003">
    <property type="protein sequence ID" value="SMP18317.1"/>
    <property type="molecule type" value="Genomic_DNA"/>
</dbReference>
<proteinExistence type="predicted"/>
<evidence type="ECO:0000313" key="3">
    <source>
        <dbReference type="Proteomes" id="UP001157946"/>
    </source>
</evidence>
<dbReference type="AlphaFoldDB" id="A0AA45WND4"/>
<accession>A0AA45WND4</accession>
<sequence length="183" mass="21182">MGIDERISQYLNKTSRKHAVPYEEGEMVPVRVTKLVDYGAFVVTKDQHLLPGLIHISQIPPGFNLEVNDLLEAQVKQIKEDNKLELSLIHLAEREETPFAVLKEMKDKLPEKELPKEEIDDIIEFFSKEFGLVSDNSKKKIQELVKRMGVFHFTITMMKALPDFKRDLVYHFLKEVEQAGDCL</sequence>
<comment type="caution">
    <text evidence="2">The sequence shown here is derived from an EMBL/GenBank/DDBJ whole genome shotgun (WGS) entry which is preliminary data.</text>
</comment>
<keyword evidence="2" id="KW-0689">Ribosomal protein</keyword>
<protein>
    <submittedName>
        <fullName evidence="2">Predicted RNA-binding protein, contains ribosomal protein S1 (RPS1) domain</fullName>
    </submittedName>
</protein>
<name>A0AA45WND4_9BACL</name>
<evidence type="ECO:0000259" key="1">
    <source>
        <dbReference type="PROSITE" id="PS50126"/>
    </source>
</evidence>
<dbReference type="InterPro" id="IPR012340">
    <property type="entry name" value="NA-bd_OB-fold"/>
</dbReference>
<reference evidence="2" key="1">
    <citation type="submission" date="2017-05" db="EMBL/GenBank/DDBJ databases">
        <authorList>
            <person name="Varghese N."/>
            <person name="Submissions S."/>
        </authorList>
    </citation>
    <scope>NUCLEOTIDE SEQUENCE</scope>
    <source>
        <strain evidence="2">DSM 45262</strain>
    </source>
</reference>
<feature type="domain" description="S1 motif" evidence="1">
    <location>
        <begin position="25"/>
        <end position="89"/>
    </location>
</feature>
<gene>
    <name evidence="2" type="ORF">SAMN06265361_103131</name>
</gene>
<keyword evidence="3" id="KW-1185">Reference proteome</keyword>
<dbReference type="GO" id="GO:0003676">
    <property type="term" value="F:nucleic acid binding"/>
    <property type="evidence" value="ECO:0007669"/>
    <property type="project" value="InterPro"/>
</dbReference>
<dbReference type="Pfam" id="PF00575">
    <property type="entry name" value="S1"/>
    <property type="match status" value="1"/>
</dbReference>
<dbReference type="SUPFAM" id="SSF50249">
    <property type="entry name" value="Nucleic acid-binding proteins"/>
    <property type="match status" value="1"/>
</dbReference>
<dbReference type="SMART" id="SM00316">
    <property type="entry name" value="S1"/>
    <property type="match status" value="1"/>
</dbReference>
<dbReference type="RefSeq" id="WP_284724206.1">
    <property type="nucleotide sequence ID" value="NZ_FXTU01000003.1"/>
</dbReference>
<organism evidence="2 3">
    <name type="scientific">Laceyella tengchongensis</name>
    <dbReference type="NCBI Taxonomy" id="574699"/>
    <lineage>
        <taxon>Bacteria</taxon>
        <taxon>Bacillati</taxon>
        <taxon>Bacillota</taxon>
        <taxon>Bacilli</taxon>
        <taxon>Bacillales</taxon>
        <taxon>Thermoactinomycetaceae</taxon>
        <taxon>Laceyella</taxon>
    </lineage>
</organism>
<evidence type="ECO:0000313" key="2">
    <source>
        <dbReference type="EMBL" id="SMP18317.1"/>
    </source>
</evidence>
<dbReference type="Proteomes" id="UP001157946">
    <property type="component" value="Unassembled WGS sequence"/>
</dbReference>
<dbReference type="GO" id="GO:0005840">
    <property type="term" value="C:ribosome"/>
    <property type="evidence" value="ECO:0007669"/>
    <property type="project" value="UniProtKB-KW"/>
</dbReference>
<dbReference type="Gene3D" id="2.40.50.140">
    <property type="entry name" value="Nucleic acid-binding proteins"/>
    <property type="match status" value="1"/>
</dbReference>
<dbReference type="PROSITE" id="PS50126">
    <property type="entry name" value="S1"/>
    <property type="match status" value="1"/>
</dbReference>
<dbReference type="InterPro" id="IPR003029">
    <property type="entry name" value="S1_domain"/>
</dbReference>
<keyword evidence="2" id="KW-0687">Ribonucleoprotein</keyword>